<evidence type="ECO:0000313" key="2">
    <source>
        <dbReference type="EnsemblMetazoa" id="XP_044313796.1"/>
    </source>
</evidence>
<dbReference type="EnsemblMetazoa" id="XM_044457861.1">
    <property type="protein sequence ID" value="XP_044313796.1"/>
    <property type="gene ID" value="LOC108037143"/>
</dbReference>
<feature type="region of interest" description="Disordered" evidence="1">
    <location>
        <begin position="338"/>
        <end position="359"/>
    </location>
</feature>
<protein>
    <submittedName>
        <fullName evidence="4">Uncharacterized protein LOC108037143 isoform X1</fullName>
    </submittedName>
</protein>
<reference evidence="4" key="2">
    <citation type="submission" date="2025-04" db="UniProtKB">
        <authorList>
            <consortium name="RefSeq"/>
        </authorList>
    </citation>
    <scope>IDENTIFICATION</scope>
</reference>
<dbReference type="RefSeq" id="XP_016969135.1">
    <property type="nucleotide sequence ID" value="XM_017113646.1"/>
</dbReference>
<sequence length="434" mass="48144">MAGKLRNRTHVAISVRQCGCGCGSVESAKKRKALFLVWVWGIVSTCNQPGWELSVKNPTRTPVRLIITCRGSSLNSKVKSSLVLSVAKLLHTWPHKYIARQIIMASGSRGSANAFNFNLLCETFNEICPDFRGGPGSDEMESLDFANRVLFELGPKMRELKQSGRDQMWRLVFNGGGSVYIYTYTFQKPISGQPRLGGGKLYLTLKQAGLLAVSKICALLPVYHDPRHKILLTPLARAVFDAPNIQKIASALTTLRQSRIDCSEVVRAVISSCQSDGFHLEHSQSHVALVAVGATTREFAERKKLRRKTMKQYNSQGKIFDFNQYKIYARFSKMSGQIAEEPPLPDPDPPADKPSPRIRNVSGVLRSIAKATDDPLSGETIEMKFKAPSKPEKRAEVEDMSISMDVRLEGTSMERMRSKLLAPGQSSGWSPDVL</sequence>
<dbReference type="GeneID" id="108037143"/>
<dbReference type="Proteomes" id="UP001652680">
    <property type="component" value="Unassembled WGS sequence"/>
</dbReference>
<dbReference type="AlphaFoldDB" id="A0A6P4DUC6"/>
<evidence type="ECO:0000256" key="1">
    <source>
        <dbReference type="SAM" id="MobiDB-lite"/>
    </source>
</evidence>
<dbReference type="RefSeq" id="XP_044313796.1">
    <property type="nucleotide sequence ID" value="XM_044457861.1"/>
</dbReference>
<reference evidence="3" key="1">
    <citation type="journal article" date="2021" name="Elife">
        <title>Highly contiguous assemblies of 101 drosophilid genomes.</title>
        <authorList>
            <person name="Kim B.Y."/>
            <person name="Wang J.R."/>
            <person name="Miller D.E."/>
            <person name="Barmina O."/>
            <person name="Delaney E."/>
            <person name="Thompson A."/>
            <person name="Comeault A.A."/>
            <person name="Peede D."/>
            <person name="D'Agostino E.R."/>
            <person name="Pelaez J."/>
            <person name="Aguilar J.M."/>
            <person name="Haji D."/>
            <person name="Matsunaga T."/>
            <person name="Armstrong E.E."/>
            <person name="Zych M."/>
            <person name="Ogawa Y."/>
            <person name="Stamenkovic-Radak M."/>
            <person name="Jelic M."/>
            <person name="Veselinovic M.S."/>
            <person name="Tanaskovic M."/>
            <person name="Eric P."/>
            <person name="Gao J.J."/>
            <person name="Katoh T.K."/>
            <person name="Toda M.J."/>
            <person name="Watabe H."/>
            <person name="Watada M."/>
            <person name="Davis J.S."/>
            <person name="Moyle L.C."/>
            <person name="Manoli G."/>
            <person name="Bertolini E."/>
            <person name="Kostal V."/>
            <person name="Hawley R.S."/>
            <person name="Takahashi A."/>
            <person name="Jones C.D."/>
            <person name="Price D.K."/>
            <person name="Whiteman N."/>
            <person name="Kopp A."/>
            <person name="Matute D.R."/>
            <person name="Petrov D.A."/>
        </authorList>
    </citation>
    <scope>NUCLEOTIDE SEQUENCE [LARGE SCALE GENOMIC DNA]</scope>
</reference>
<feature type="region of interest" description="Disordered" evidence="1">
    <location>
        <begin position="386"/>
        <end position="410"/>
    </location>
</feature>
<feature type="compositionally biased region" description="Basic and acidic residues" evidence="1">
    <location>
        <begin position="386"/>
        <end position="397"/>
    </location>
</feature>
<proteinExistence type="predicted"/>
<organism evidence="4">
    <name type="scientific">Drosophila rhopaloa</name>
    <name type="common">Fruit fly</name>
    <dbReference type="NCBI Taxonomy" id="1041015"/>
    <lineage>
        <taxon>Eukaryota</taxon>
        <taxon>Metazoa</taxon>
        <taxon>Ecdysozoa</taxon>
        <taxon>Arthropoda</taxon>
        <taxon>Hexapoda</taxon>
        <taxon>Insecta</taxon>
        <taxon>Pterygota</taxon>
        <taxon>Neoptera</taxon>
        <taxon>Endopterygota</taxon>
        <taxon>Diptera</taxon>
        <taxon>Brachycera</taxon>
        <taxon>Muscomorpha</taxon>
        <taxon>Ephydroidea</taxon>
        <taxon>Drosophilidae</taxon>
        <taxon>Drosophila</taxon>
        <taxon>Sophophora</taxon>
    </lineage>
</organism>
<keyword evidence="3" id="KW-1185">Reference proteome</keyword>
<evidence type="ECO:0000313" key="4">
    <source>
        <dbReference type="RefSeq" id="XP_016969135.1"/>
    </source>
</evidence>
<name>A0A6P4DUC6_DRORH</name>
<dbReference type="OrthoDB" id="7836314at2759"/>
<accession>A0A6P4DUC6</accession>
<reference evidence="2" key="3">
    <citation type="submission" date="2025-05" db="UniProtKB">
        <authorList>
            <consortium name="EnsemblMetazoa"/>
        </authorList>
    </citation>
    <scope>IDENTIFICATION</scope>
</reference>
<evidence type="ECO:0000313" key="3">
    <source>
        <dbReference type="Proteomes" id="UP001652680"/>
    </source>
</evidence>
<gene>
    <name evidence="4" type="primary">LOC108037143</name>
    <name evidence="2" type="synonym">108037143</name>
</gene>